<dbReference type="InterPro" id="IPR011043">
    <property type="entry name" value="Gal_Oxase/kelch_b-propeller"/>
</dbReference>
<dbReference type="InterPro" id="IPR007934">
    <property type="entry name" value="AbfB_ABD"/>
</dbReference>
<dbReference type="AlphaFoldDB" id="A0A6L3T4E9"/>
<feature type="domain" description="Alpha-L-arabinofuranosidase B arabinose-binding" evidence="2">
    <location>
        <begin position="732"/>
        <end position="821"/>
    </location>
</feature>
<sequence>MSTTQRFSIGCAGRRIRAGLGLALLGLPLSAPILLASPAEAGTGRWSGVVSWPRIAIHAMVMPDGRLMTYGTTPDDGQGAFDYDLWDPKRGTGDGAHLTLPSLIAMNSFCAAQVLQPWNGVVLTAGGNSATGAGNYDARTLKTNLVNATRYPRWYGTLTTMPDGRLTMQGGMVPYDWYTHSITPEVFTPGQGWSELPGARSADAYGSVFEDGRANYVQSWPVSNTRLFTIAGQATFYLDIAGQGSISGLQPFARPNWGATSTAVMYQPGKILKVGGGGSSDLDRRFAASRAATLLDITGPAPVITETAPMTFPRHWGTATLMANGEVLVIGGSAVSNADLGTVYAAEIWNPATQAWRIDASAAVMRLYHSTAILLPDGRVFTGGGGAPGPISARNAEIYTPAYLLDAAGNPAPRPAITAAPGLLTLGQSFPVTATSASGIARVTLLKTGAVTHGWNNDQRFIELGFRASGNTLSVDAPANTVIATPGYYMLFVIDRNGVPSEARMVKVPVPSSLDERVAPGDAPSANWTATVGTSRGGLWNIACADGEVVAGLYGTADAAIGGVGPRCVTAVTGRWTANPRSVGAGLDARPPFLRDCPRDQAITAIGGQASVQATQLVVTCSPMNAANGSAGGGGKLAAVGNGGGTAVPDAACGESGSAYGLYGEGNAQGSRVGLLCRNGTRAGGATASPAPTTSAPTASAPTLPAPTTPAPTTPAPSATTVLAALPTSPISLESASNPGYYVRPLGTDALAAAQAASVADKSAASFTVRPGLAGSGVSLQSVAAPRKYLRHQNFVAYTHDVTDSPGAYPDATFRRGTALAAACGCTSGACLSYEAVNYPGFFLRARAGQMVLEARQEADAWKLDASFCERPALGSDVGTGSGAVSLQSSNLPGSYVTNIGGAVALVAPGNDGDRQRATFRQVAGLAGQGISFEALASPGQYLRHAYFQMWQTPPDGGQTFTQDASLLPVSPLGGSCGCSGQCVSYESVNYRGYYLRHAGNALGIQKPDGSASFRQDASFCAAAPLATAATGAQAGSWRDCAPEGGTCTVSGQQSVRYGANGQYVTRSVTGPVGCNNAIFGDPVPGTVKTCQVMAAATQ</sequence>
<dbReference type="InterPro" id="IPR015202">
    <property type="entry name" value="GO-like_E_set"/>
</dbReference>
<evidence type="ECO:0000259" key="3">
    <source>
        <dbReference type="Pfam" id="PF09118"/>
    </source>
</evidence>
<evidence type="ECO:0000259" key="2">
    <source>
        <dbReference type="Pfam" id="PF05270"/>
    </source>
</evidence>
<dbReference type="EMBL" id="VZZK01000007">
    <property type="protein sequence ID" value="KAB1079920.1"/>
    <property type="molecule type" value="Genomic_DNA"/>
</dbReference>
<dbReference type="CDD" id="cd02851">
    <property type="entry name" value="E_set_GO_C"/>
    <property type="match status" value="1"/>
</dbReference>
<accession>A0A6L3T4E9</accession>
<dbReference type="SUPFAM" id="SSF81296">
    <property type="entry name" value="E set domains"/>
    <property type="match status" value="1"/>
</dbReference>
<feature type="domain" description="Alpha-L-arabinofuranosidase B arabinose-binding" evidence="2">
    <location>
        <begin position="887"/>
        <end position="973"/>
    </location>
</feature>
<gene>
    <name evidence="4" type="ORF">F6X53_09220</name>
</gene>
<comment type="caution">
    <text evidence="4">The sequence shown here is derived from an EMBL/GenBank/DDBJ whole genome shotgun (WGS) entry which is preliminary data.</text>
</comment>
<feature type="domain" description="Galactose oxidase-like Early set" evidence="3">
    <location>
        <begin position="414"/>
        <end position="508"/>
    </location>
</feature>
<evidence type="ECO:0000313" key="5">
    <source>
        <dbReference type="Proteomes" id="UP000474159"/>
    </source>
</evidence>
<dbReference type="GO" id="GO:0046556">
    <property type="term" value="F:alpha-L-arabinofuranosidase activity"/>
    <property type="evidence" value="ECO:0007669"/>
    <property type="project" value="InterPro"/>
</dbReference>
<dbReference type="Pfam" id="PF09118">
    <property type="entry name" value="GO-like_E_set"/>
    <property type="match status" value="1"/>
</dbReference>
<feature type="compositionally biased region" description="Pro residues" evidence="1">
    <location>
        <begin position="704"/>
        <end position="715"/>
    </location>
</feature>
<keyword evidence="5" id="KW-1185">Reference proteome</keyword>
<dbReference type="SUPFAM" id="SSF50965">
    <property type="entry name" value="Galactose oxidase, central domain"/>
    <property type="match status" value="1"/>
</dbReference>
<feature type="domain" description="Alpha-L-arabinofuranosidase B arabinose-binding" evidence="2">
    <location>
        <begin position="981"/>
        <end position="1029"/>
    </location>
</feature>
<dbReference type="Gene3D" id="2.130.10.80">
    <property type="entry name" value="Galactose oxidase/kelch, beta-propeller"/>
    <property type="match status" value="1"/>
</dbReference>
<dbReference type="InterPro" id="IPR036195">
    <property type="entry name" value="AbfB_ABD_sf"/>
</dbReference>
<dbReference type="CDD" id="cd23265">
    <property type="entry name" value="beta-trefoil_ABD_ABFB-like"/>
    <property type="match status" value="1"/>
</dbReference>
<evidence type="ECO:0000313" key="4">
    <source>
        <dbReference type="EMBL" id="KAB1079920.1"/>
    </source>
</evidence>
<dbReference type="Gene3D" id="2.60.40.10">
    <property type="entry name" value="Immunoglobulins"/>
    <property type="match status" value="1"/>
</dbReference>
<feature type="region of interest" description="Disordered" evidence="1">
    <location>
        <begin position="683"/>
        <end position="718"/>
    </location>
</feature>
<protein>
    <submittedName>
        <fullName evidence="4">DUF1929 domain-containing protein</fullName>
    </submittedName>
</protein>
<dbReference type="CDD" id="cd23399">
    <property type="entry name" value="beta-trefoil_ABD_ABFB"/>
    <property type="match status" value="1"/>
</dbReference>
<dbReference type="Proteomes" id="UP000474159">
    <property type="component" value="Unassembled WGS sequence"/>
</dbReference>
<dbReference type="SUPFAM" id="SSF110221">
    <property type="entry name" value="AbfB domain"/>
    <property type="match status" value="4"/>
</dbReference>
<name>A0A6L3T4E9_9HYPH</name>
<dbReference type="Pfam" id="PF05270">
    <property type="entry name" value="AbfB"/>
    <property type="match status" value="3"/>
</dbReference>
<dbReference type="InterPro" id="IPR013783">
    <property type="entry name" value="Ig-like_fold"/>
</dbReference>
<dbReference type="GO" id="GO:0046373">
    <property type="term" value="P:L-arabinose metabolic process"/>
    <property type="evidence" value="ECO:0007669"/>
    <property type="project" value="InterPro"/>
</dbReference>
<dbReference type="InterPro" id="IPR014756">
    <property type="entry name" value="Ig_E-set"/>
</dbReference>
<reference evidence="4 5" key="1">
    <citation type="submission" date="2019-09" db="EMBL/GenBank/DDBJ databases">
        <title>YIM 48816 draft genome.</title>
        <authorList>
            <person name="Jiang L."/>
        </authorList>
    </citation>
    <scope>NUCLEOTIDE SEQUENCE [LARGE SCALE GENOMIC DNA]</scope>
    <source>
        <strain evidence="4 5">YIM 48816</strain>
    </source>
</reference>
<dbReference type="OrthoDB" id="7821947at2"/>
<dbReference type="PANTHER" id="PTHR32208">
    <property type="entry name" value="SECRETED PROTEIN-RELATED"/>
    <property type="match status" value="1"/>
</dbReference>
<evidence type="ECO:0000256" key="1">
    <source>
        <dbReference type="SAM" id="MobiDB-lite"/>
    </source>
</evidence>
<dbReference type="InterPro" id="IPR037293">
    <property type="entry name" value="Gal_Oxidase_central_sf"/>
</dbReference>
<dbReference type="PANTHER" id="PTHR32208:SF21">
    <property type="entry name" value="LOW QUALITY PROTEIN: ALDEHYDE OXIDASE GLOX-LIKE"/>
    <property type="match status" value="1"/>
</dbReference>
<dbReference type="Gene3D" id="2.80.10.50">
    <property type="match status" value="3"/>
</dbReference>
<dbReference type="RefSeq" id="WP_150999714.1">
    <property type="nucleotide sequence ID" value="NZ_VZZK01000007.1"/>
</dbReference>
<proteinExistence type="predicted"/>
<organism evidence="4 5">
    <name type="scientific">Methylobacterium soli</name>
    <dbReference type="NCBI Taxonomy" id="553447"/>
    <lineage>
        <taxon>Bacteria</taxon>
        <taxon>Pseudomonadati</taxon>
        <taxon>Pseudomonadota</taxon>
        <taxon>Alphaproteobacteria</taxon>
        <taxon>Hyphomicrobiales</taxon>
        <taxon>Methylobacteriaceae</taxon>
        <taxon>Methylobacterium</taxon>
    </lineage>
</organism>
<feature type="compositionally biased region" description="Low complexity" evidence="1">
    <location>
        <begin position="686"/>
        <end position="703"/>
    </location>
</feature>